<evidence type="ECO:0000313" key="2">
    <source>
        <dbReference type="Proteomes" id="UP000256964"/>
    </source>
</evidence>
<dbReference type="Proteomes" id="UP000256964">
    <property type="component" value="Unassembled WGS sequence"/>
</dbReference>
<dbReference type="EMBL" id="KZ857404">
    <property type="protein sequence ID" value="RDX49641.1"/>
    <property type="molecule type" value="Genomic_DNA"/>
</dbReference>
<dbReference type="OrthoDB" id="2753739at2759"/>
<gene>
    <name evidence="1" type="ORF">OH76DRAFT_522245</name>
</gene>
<evidence type="ECO:0008006" key="3">
    <source>
        <dbReference type="Google" id="ProtNLM"/>
    </source>
</evidence>
<dbReference type="InterPro" id="IPR032675">
    <property type="entry name" value="LRR_dom_sf"/>
</dbReference>
<reference evidence="1 2" key="1">
    <citation type="journal article" date="2018" name="Biotechnol. Biofuels">
        <title>Integrative visual omics of the white-rot fungus Polyporus brumalis exposes the biotechnological potential of its oxidative enzymes for delignifying raw plant biomass.</title>
        <authorList>
            <person name="Miyauchi S."/>
            <person name="Rancon A."/>
            <person name="Drula E."/>
            <person name="Hage H."/>
            <person name="Chaduli D."/>
            <person name="Favel A."/>
            <person name="Grisel S."/>
            <person name="Henrissat B."/>
            <person name="Herpoel-Gimbert I."/>
            <person name="Ruiz-Duenas F.J."/>
            <person name="Chevret D."/>
            <person name="Hainaut M."/>
            <person name="Lin J."/>
            <person name="Wang M."/>
            <person name="Pangilinan J."/>
            <person name="Lipzen A."/>
            <person name="Lesage-Meessen L."/>
            <person name="Navarro D."/>
            <person name="Riley R."/>
            <person name="Grigoriev I.V."/>
            <person name="Zhou S."/>
            <person name="Raouche S."/>
            <person name="Rosso M.N."/>
        </authorList>
    </citation>
    <scope>NUCLEOTIDE SEQUENCE [LARGE SCALE GENOMIC DNA]</scope>
    <source>
        <strain evidence="1 2">BRFM 1820</strain>
    </source>
</reference>
<dbReference type="SUPFAM" id="SSF52047">
    <property type="entry name" value="RNI-like"/>
    <property type="match status" value="1"/>
</dbReference>
<keyword evidence="2" id="KW-1185">Reference proteome</keyword>
<sequence length="369" mass="41628">MPVFPMELTDEIIAWVLVVCTHKWNKVTHQNQTLLSCCLVCRAWLPASRHQLFQTLHIDTPERYDLLVSAVLHSEKMRIHLLSVRTVALSINSGTPFRRPFVLEFAGHLPNVNSMTFFSQSVKAFLSHPTSGMAISRFAFVQSLSIFHCEFPSFGAFRRTLTSLPSLNNLRLKCPSWPDPAADLSPSLSHGASTVCRPALLVLDVEWDPQRDRDRAQQFIAWLSKTATSSSLLYLHAIGDSTPLDKIGCMPTFGPSVFRFGQVLQRLEIGVGESHDLELEQFFCTLASLRVLRLRSECAIQPDTWVKIETLVHSLPRPKQLVEVNIDVQSRYYDLPLELSHFDGLEALDAALQPELFKELQAVNFHVGP</sequence>
<proteinExistence type="predicted"/>
<dbReference type="AlphaFoldDB" id="A0A371DAT8"/>
<evidence type="ECO:0000313" key="1">
    <source>
        <dbReference type="EMBL" id="RDX49641.1"/>
    </source>
</evidence>
<protein>
    <recommendedName>
        <fullName evidence="3">F-box domain-containing protein</fullName>
    </recommendedName>
</protein>
<dbReference type="Gene3D" id="3.80.10.10">
    <property type="entry name" value="Ribonuclease Inhibitor"/>
    <property type="match status" value="1"/>
</dbReference>
<organism evidence="1 2">
    <name type="scientific">Lentinus brumalis</name>
    <dbReference type="NCBI Taxonomy" id="2498619"/>
    <lineage>
        <taxon>Eukaryota</taxon>
        <taxon>Fungi</taxon>
        <taxon>Dikarya</taxon>
        <taxon>Basidiomycota</taxon>
        <taxon>Agaricomycotina</taxon>
        <taxon>Agaricomycetes</taxon>
        <taxon>Polyporales</taxon>
        <taxon>Polyporaceae</taxon>
        <taxon>Lentinus</taxon>
    </lineage>
</organism>
<name>A0A371DAT8_9APHY</name>
<accession>A0A371DAT8</accession>